<gene>
    <name evidence="1" type="ORF">FHR72_002439</name>
</gene>
<sequence length="222" mass="23786">MSMRRRAAVAVVGVSVTLAMTSCTRVIDDARVVAAEPGQVFGSAASEQECTPVDTELVDVPAPAGASGDTDPVLRIPQPQGWERITALDSEMIRFVMRNDGLEFDGVAPTAVVTLESHRGEITPPEFFDSQRRQVTQLGVTDLTLEDTTLCGLPAVRGHYMSPLMGTAGPRRAELLSAVMFTEGMTYGVAVTLQSADEDDPAFRSDAQEILDGFQMLPPGSR</sequence>
<keyword evidence="2" id="KW-1185">Reference proteome</keyword>
<comment type="caution">
    <text evidence="1">The sequence shown here is derived from an EMBL/GenBank/DDBJ whole genome shotgun (WGS) entry which is preliminary data.</text>
</comment>
<dbReference type="PROSITE" id="PS51257">
    <property type="entry name" value="PROKAR_LIPOPROTEIN"/>
    <property type="match status" value="1"/>
</dbReference>
<evidence type="ECO:0000313" key="1">
    <source>
        <dbReference type="EMBL" id="MBB2990966.1"/>
    </source>
</evidence>
<dbReference type="Proteomes" id="UP000550501">
    <property type="component" value="Unassembled WGS sequence"/>
</dbReference>
<dbReference type="Gene3D" id="3.40.1000.10">
    <property type="entry name" value="Mog1/PsbP, alpha/beta/alpha sandwich"/>
    <property type="match status" value="1"/>
</dbReference>
<evidence type="ECO:0008006" key="3">
    <source>
        <dbReference type="Google" id="ProtNLM"/>
    </source>
</evidence>
<reference evidence="1 2" key="1">
    <citation type="submission" date="2020-08" db="EMBL/GenBank/DDBJ databases">
        <title>The Agave Microbiome: Exploring the role of microbial communities in plant adaptations to desert environments.</title>
        <authorList>
            <person name="Partida-Martinez L.P."/>
        </authorList>
    </citation>
    <scope>NUCLEOTIDE SEQUENCE [LARGE SCALE GENOMIC DNA]</scope>
    <source>
        <strain evidence="1 2">AT2.18</strain>
    </source>
</reference>
<dbReference type="AlphaFoldDB" id="A0A839Q9U3"/>
<evidence type="ECO:0000313" key="2">
    <source>
        <dbReference type="Proteomes" id="UP000550501"/>
    </source>
</evidence>
<protein>
    <recommendedName>
        <fullName evidence="3">Lipoprotein LpqN</fullName>
    </recommendedName>
</protein>
<accession>A0A839Q9U3</accession>
<name>A0A839Q9U3_MYCIR</name>
<proteinExistence type="predicted"/>
<dbReference type="EMBL" id="JACHVU010000004">
    <property type="protein sequence ID" value="MBB2990966.1"/>
    <property type="molecule type" value="Genomic_DNA"/>
</dbReference>
<organism evidence="1 2">
    <name type="scientific">Mycolicibacterium iranicum</name>
    <name type="common">Mycobacterium iranicum</name>
    <dbReference type="NCBI Taxonomy" id="912594"/>
    <lineage>
        <taxon>Bacteria</taxon>
        <taxon>Bacillati</taxon>
        <taxon>Actinomycetota</taxon>
        <taxon>Actinomycetes</taxon>
        <taxon>Mycobacteriales</taxon>
        <taxon>Mycobacteriaceae</taxon>
        <taxon>Mycolicibacterium</taxon>
    </lineage>
</organism>